<feature type="domain" description="DUF7730" evidence="1">
    <location>
        <begin position="23"/>
        <end position="111"/>
    </location>
</feature>
<dbReference type="PANTHER" id="PTHR42085:SF2">
    <property type="entry name" value="F-BOX DOMAIN-CONTAINING PROTEIN"/>
    <property type="match status" value="1"/>
</dbReference>
<name>A0A6A5V248_9PLEO</name>
<evidence type="ECO:0000313" key="2">
    <source>
        <dbReference type="EMBL" id="KAF1971084.1"/>
    </source>
</evidence>
<dbReference type="Pfam" id="PF24864">
    <property type="entry name" value="DUF7730"/>
    <property type="match status" value="1"/>
</dbReference>
<proteinExistence type="predicted"/>
<dbReference type="AlphaFoldDB" id="A0A6A5V248"/>
<accession>A0A6A5V248</accession>
<evidence type="ECO:0000259" key="1">
    <source>
        <dbReference type="Pfam" id="PF24864"/>
    </source>
</evidence>
<dbReference type="Proteomes" id="UP000800036">
    <property type="component" value="Unassembled WGS sequence"/>
</dbReference>
<protein>
    <recommendedName>
        <fullName evidence="1">DUF7730 domain-containing protein</fullName>
    </recommendedName>
</protein>
<reference evidence="2" key="1">
    <citation type="journal article" date="2020" name="Stud. Mycol.">
        <title>101 Dothideomycetes genomes: a test case for predicting lifestyles and emergence of pathogens.</title>
        <authorList>
            <person name="Haridas S."/>
            <person name="Albert R."/>
            <person name="Binder M."/>
            <person name="Bloem J."/>
            <person name="Labutti K."/>
            <person name="Salamov A."/>
            <person name="Andreopoulos B."/>
            <person name="Baker S."/>
            <person name="Barry K."/>
            <person name="Bills G."/>
            <person name="Bluhm B."/>
            <person name="Cannon C."/>
            <person name="Castanera R."/>
            <person name="Culley D."/>
            <person name="Daum C."/>
            <person name="Ezra D."/>
            <person name="Gonzalez J."/>
            <person name="Henrissat B."/>
            <person name="Kuo A."/>
            <person name="Liang C."/>
            <person name="Lipzen A."/>
            <person name="Lutzoni F."/>
            <person name="Magnuson J."/>
            <person name="Mondo S."/>
            <person name="Nolan M."/>
            <person name="Ohm R."/>
            <person name="Pangilinan J."/>
            <person name="Park H.-J."/>
            <person name="Ramirez L."/>
            <person name="Alfaro M."/>
            <person name="Sun H."/>
            <person name="Tritt A."/>
            <person name="Yoshinaga Y."/>
            <person name="Zwiers L.-H."/>
            <person name="Turgeon B."/>
            <person name="Goodwin S."/>
            <person name="Spatafora J."/>
            <person name="Crous P."/>
            <person name="Grigoriev I."/>
        </authorList>
    </citation>
    <scope>NUCLEOTIDE SEQUENCE</scope>
    <source>
        <strain evidence="2">CBS 107.79</strain>
    </source>
</reference>
<sequence>MASEPLGIEWVQSHKDVATALSFLDLPKELRDTVYQYAFQVPGALFIYCTDPYSWRPTLKGKIVKYKNKGPMEPQHVSGVIPIGLLRTCRQIHSEAAEVLYGRNVFQLYMTNLNYSETYRYLVRQVSFTMDANRDIFHHDLEVMGYWWRRRYWPSILDKSTSLLVRFPNLDTLTFPIKSDHVVRGVTWRPAFLAAHQKSKEHRIALAARWLAINCPIEDNRLRQILHLEIVPSTSLLKEDFEGSKFTMEEDAEWDGSELAEAFDEMKKFLLRQA</sequence>
<evidence type="ECO:0000313" key="3">
    <source>
        <dbReference type="Proteomes" id="UP000800036"/>
    </source>
</evidence>
<dbReference type="PANTHER" id="PTHR42085">
    <property type="entry name" value="F-BOX DOMAIN-CONTAINING PROTEIN"/>
    <property type="match status" value="1"/>
</dbReference>
<dbReference type="EMBL" id="ML976696">
    <property type="protein sequence ID" value="KAF1971084.1"/>
    <property type="molecule type" value="Genomic_DNA"/>
</dbReference>
<dbReference type="InterPro" id="IPR038883">
    <property type="entry name" value="AN11006-like"/>
</dbReference>
<organism evidence="2 3">
    <name type="scientific">Bimuria novae-zelandiae CBS 107.79</name>
    <dbReference type="NCBI Taxonomy" id="1447943"/>
    <lineage>
        <taxon>Eukaryota</taxon>
        <taxon>Fungi</taxon>
        <taxon>Dikarya</taxon>
        <taxon>Ascomycota</taxon>
        <taxon>Pezizomycotina</taxon>
        <taxon>Dothideomycetes</taxon>
        <taxon>Pleosporomycetidae</taxon>
        <taxon>Pleosporales</taxon>
        <taxon>Massarineae</taxon>
        <taxon>Didymosphaeriaceae</taxon>
        <taxon>Bimuria</taxon>
    </lineage>
</organism>
<dbReference type="OrthoDB" id="5272396at2759"/>
<dbReference type="InterPro" id="IPR056632">
    <property type="entry name" value="DUF7730"/>
</dbReference>
<gene>
    <name evidence="2" type="ORF">BU23DRAFT_200048</name>
</gene>
<keyword evidence="3" id="KW-1185">Reference proteome</keyword>